<evidence type="ECO:0000313" key="2">
    <source>
        <dbReference type="Proteomes" id="UP000308230"/>
    </source>
</evidence>
<dbReference type="AlphaFoldDB" id="A0A5R9F7V0"/>
<keyword evidence="2" id="KW-1185">Reference proteome</keyword>
<proteinExistence type="predicted"/>
<reference evidence="1 2" key="1">
    <citation type="submission" date="2019-04" db="EMBL/GenBank/DDBJ databases">
        <title>Bacillus caeni sp. nov., a bacterium isolated from mangrove sediment.</title>
        <authorList>
            <person name="Huang H."/>
            <person name="Mo K."/>
            <person name="Hu Y."/>
        </authorList>
    </citation>
    <scope>NUCLEOTIDE SEQUENCE [LARGE SCALE GENOMIC DNA]</scope>
    <source>
        <strain evidence="1 2">HB172195</strain>
    </source>
</reference>
<protein>
    <submittedName>
        <fullName evidence="1">EcsC family protein</fullName>
    </submittedName>
</protein>
<dbReference type="EMBL" id="SWLG01000001">
    <property type="protein sequence ID" value="TLS39111.1"/>
    <property type="molecule type" value="Genomic_DNA"/>
</dbReference>
<dbReference type="Proteomes" id="UP000308230">
    <property type="component" value="Unassembled WGS sequence"/>
</dbReference>
<accession>A0A5R9F7V0</accession>
<dbReference type="PANTHER" id="PTHR41260">
    <property type="entry name" value="PROTEIN ECSC"/>
    <property type="match status" value="1"/>
</dbReference>
<dbReference type="Pfam" id="PF12787">
    <property type="entry name" value="EcsC"/>
    <property type="match status" value="1"/>
</dbReference>
<organism evidence="1 2">
    <name type="scientific">Exobacillus caeni</name>
    <dbReference type="NCBI Taxonomy" id="2574798"/>
    <lineage>
        <taxon>Bacteria</taxon>
        <taxon>Bacillati</taxon>
        <taxon>Bacillota</taxon>
        <taxon>Bacilli</taxon>
        <taxon>Bacillales</taxon>
        <taxon>Guptibacillaceae</taxon>
        <taxon>Exobacillus</taxon>
    </lineage>
</organism>
<evidence type="ECO:0000313" key="1">
    <source>
        <dbReference type="EMBL" id="TLS39111.1"/>
    </source>
</evidence>
<name>A0A5R9F7V0_9BACL</name>
<dbReference type="PANTHER" id="PTHR41260:SF1">
    <property type="entry name" value="PROTEIN ECSC"/>
    <property type="match status" value="1"/>
</dbReference>
<gene>
    <name evidence="1" type="ORF">FCL54_02020</name>
</gene>
<dbReference type="InterPro" id="IPR024787">
    <property type="entry name" value="EcsC"/>
</dbReference>
<dbReference type="OrthoDB" id="2040879at2"/>
<sequence>MRWTERDEQVFEAIEQWENEALNHETTDIQKTFDKWFENQLNRLDPKLQDKVYTTIDSLLFHFHALIQNSQFQLDSTRRLLTEARLFNSEIKDLSDMKLLTVDQLIYIAEHQLARQRLVSFAQGGLAGTGSLLLLGLDIPALLAINLRTVQSIAMTYGYQVSMPAEMMISLKVFHMATLPKQLQKQEWDKLEEEIREGDDFHPYFYEGGDELTDGTWLHSPLKQLGKGLAIIMLRKKLIQGIPLFGIAFGAGMNYRFSKSVSEVAHKFYQKRFLMEKQ</sequence>
<comment type="caution">
    <text evidence="1">The sequence shown here is derived from an EMBL/GenBank/DDBJ whole genome shotgun (WGS) entry which is preliminary data.</text>
</comment>
<dbReference type="RefSeq" id="WP_138122632.1">
    <property type="nucleotide sequence ID" value="NZ_SWLG01000001.1"/>
</dbReference>